<dbReference type="PANTHER" id="PTHR30011:SF41">
    <property type="entry name" value="XENOBIOTIC COMPOUND MONOOXYGENASE, DSZA FAMILY (AFU_ORTHOLOGUE AFUA_3G15040)"/>
    <property type="match status" value="1"/>
</dbReference>
<dbReference type="InterPro" id="IPR036661">
    <property type="entry name" value="Luciferase-like_sf"/>
</dbReference>
<dbReference type="EMBL" id="QGMF01000205">
    <property type="protein sequence ID" value="TVY17986.1"/>
    <property type="molecule type" value="Genomic_DNA"/>
</dbReference>
<proteinExistence type="predicted"/>
<dbReference type="OrthoDB" id="5561043at2759"/>
<dbReference type="Proteomes" id="UP000469559">
    <property type="component" value="Unassembled WGS sequence"/>
</dbReference>
<keyword evidence="2" id="KW-0503">Monooxygenase</keyword>
<dbReference type="Gene3D" id="3.20.20.30">
    <property type="entry name" value="Luciferase-like domain"/>
    <property type="match status" value="1"/>
</dbReference>
<name>A0A8T9BF06_9HELO</name>
<dbReference type="AlphaFoldDB" id="A0A8T9BF06"/>
<keyword evidence="2" id="KW-0560">Oxidoreductase</keyword>
<evidence type="ECO:0000313" key="2">
    <source>
        <dbReference type="EMBL" id="TVY17986.1"/>
    </source>
</evidence>
<dbReference type="GO" id="GO:0004497">
    <property type="term" value="F:monooxygenase activity"/>
    <property type="evidence" value="ECO:0007669"/>
    <property type="project" value="UniProtKB-KW"/>
</dbReference>
<comment type="caution">
    <text evidence="2">The sequence shown here is derived from an EMBL/GenBank/DDBJ whole genome shotgun (WGS) entry which is preliminary data.</text>
</comment>
<gene>
    <name evidence="2" type="primary">dmoA_5</name>
    <name evidence="2" type="ORF">LARI1_G005473</name>
</gene>
<feature type="region of interest" description="Disordered" evidence="1">
    <location>
        <begin position="200"/>
        <end position="219"/>
    </location>
</feature>
<dbReference type="GO" id="GO:0016705">
    <property type="term" value="F:oxidoreductase activity, acting on paired donors, with incorporation or reduction of molecular oxygen"/>
    <property type="evidence" value="ECO:0007669"/>
    <property type="project" value="InterPro"/>
</dbReference>
<sequence>MFLPGLEPEKVRKEADQIRSQVVGYNRAPDSIKFLAGMLVIVDETDEKAQAKYQNLLQYADLEGAAALFGGWTNHDLSKYGEDEDFKFTGSGAIQSMVNTWSATIPGTDGVKWTRRRVLQELAIGGAHPRAIGSPQTVADVLQKWIDVAGVDGFNLSYAISPGGFEDMIKYLWPELRKRGVFWDDYEKVGGSMRESYLGDGKGPRLREGHPGVSYKWAD</sequence>
<dbReference type="PANTHER" id="PTHR30011">
    <property type="entry name" value="ALKANESULFONATE MONOOXYGENASE-RELATED"/>
    <property type="match status" value="1"/>
</dbReference>
<organism evidence="2 3">
    <name type="scientific">Lachnellula arida</name>
    <dbReference type="NCBI Taxonomy" id="1316785"/>
    <lineage>
        <taxon>Eukaryota</taxon>
        <taxon>Fungi</taxon>
        <taxon>Dikarya</taxon>
        <taxon>Ascomycota</taxon>
        <taxon>Pezizomycotina</taxon>
        <taxon>Leotiomycetes</taxon>
        <taxon>Helotiales</taxon>
        <taxon>Lachnaceae</taxon>
        <taxon>Lachnellula</taxon>
    </lineage>
</organism>
<dbReference type="InterPro" id="IPR051260">
    <property type="entry name" value="Diverse_substr_monoxygenases"/>
</dbReference>
<evidence type="ECO:0000313" key="3">
    <source>
        <dbReference type="Proteomes" id="UP000469559"/>
    </source>
</evidence>
<keyword evidence="3" id="KW-1185">Reference proteome</keyword>
<dbReference type="SUPFAM" id="SSF51679">
    <property type="entry name" value="Bacterial luciferase-like"/>
    <property type="match status" value="1"/>
</dbReference>
<accession>A0A8T9BF06</accession>
<evidence type="ECO:0000256" key="1">
    <source>
        <dbReference type="SAM" id="MobiDB-lite"/>
    </source>
</evidence>
<reference evidence="2 3" key="1">
    <citation type="submission" date="2018-05" db="EMBL/GenBank/DDBJ databases">
        <title>Whole genome sequencing for identification of molecular markers to develop diagnostic detection tools for the regulated plant pathogen Lachnellula willkommii.</title>
        <authorList>
            <person name="Giroux E."/>
            <person name="Bilodeau G."/>
        </authorList>
    </citation>
    <scope>NUCLEOTIDE SEQUENCE [LARGE SCALE GENOMIC DNA]</scope>
    <source>
        <strain evidence="2 3">CBS 203.66</strain>
    </source>
</reference>
<protein>
    <submittedName>
        <fullName evidence="2">Dimethyl-sulfide monooxygenase</fullName>
    </submittedName>
</protein>